<feature type="transmembrane region" description="Helical" evidence="6">
    <location>
        <begin position="69"/>
        <end position="91"/>
    </location>
</feature>
<dbReference type="PANTHER" id="PTHR22911:SF6">
    <property type="entry name" value="SOLUTE CARRIER FAMILY 35 MEMBER G1"/>
    <property type="match status" value="1"/>
</dbReference>
<evidence type="ECO:0000256" key="3">
    <source>
        <dbReference type="ARBA" id="ARBA00022692"/>
    </source>
</evidence>
<keyword evidence="3 6" id="KW-0812">Transmembrane</keyword>
<comment type="caution">
    <text evidence="8">The sequence shown here is derived from an EMBL/GenBank/DDBJ whole genome shotgun (WGS) entry which is preliminary data.</text>
</comment>
<dbReference type="STRING" id="1231392.OCGS_2525"/>
<comment type="similarity">
    <text evidence="2">Belongs to the drug/metabolite transporter (DMT) superfamily. 10 TMS drug/metabolite exporter (DME) (TC 2.A.7.3) family.</text>
</comment>
<sequence>MSPFTSLPKGPAYALGAFAVLATHDAIIKILGAVYAPFQIIFFSVVFGFPLATLMLMRDPTSGHLRPIHPWWVALRTAAGVMTGAAAFYAFSTIPLAQAYALLFAAPLLVTVLSIPILGESVGRHRWAAVVIGAAGVLIVLRPFGGTHLETGHAAALLAAFGGAVGSVIVRKIGKEERGVVLMLYPMVANFAVMACILPFVYVPMPLTDLALVGVIAVLAFVGGLMIIAAYRSGDATVVAPMQYSQIIWAAIFGTLFFNEIPDALTWIGAAVIILSGLYVVVRESRLGVSRTTPVLATRTVSETGTMPRISAILRERATRVPPGYEALAKQPRKQ</sequence>
<feature type="transmembrane region" description="Helical" evidence="6">
    <location>
        <begin position="238"/>
        <end position="258"/>
    </location>
</feature>
<organism evidence="8 9">
    <name type="scientific">Oceaniovalibus guishaninsula JLT2003</name>
    <dbReference type="NCBI Taxonomy" id="1231392"/>
    <lineage>
        <taxon>Bacteria</taxon>
        <taxon>Pseudomonadati</taxon>
        <taxon>Pseudomonadota</taxon>
        <taxon>Alphaproteobacteria</taxon>
        <taxon>Rhodobacterales</taxon>
        <taxon>Roseobacteraceae</taxon>
        <taxon>Oceaniovalibus</taxon>
    </lineage>
</organism>
<feature type="transmembrane region" description="Helical" evidence="6">
    <location>
        <begin position="264"/>
        <end position="282"/>
    </location>
</feature>
<gene>
    <name evidence="8" type="ORF">OCGS_2525</name>
</gene>
<evidence type="ECO:0000256" key="2">
    <source>
        <dbReference type="ARBA" id="ARBA00009853"/>
    </source>
</evidence>
<name>K2H6P3_9RHOB</name>
<feature type="transmembrane region" description="Helical" evidence="6">
    <location>
        <begin position="151"/>
        <end position="170"/>
    </location>
</feature>
<reference evidence="8 9" key="1">
    <citation type="journal article" date="2012" name="J. Bacteriol.">
        <title>Draft Genome Sequence of Oceaniovalibus guishaninsula JLT2003T.</title>
        <authorList>
            <person name="Tang K."/>
            <person name="Liu K."/>
            <person name="Jiao N."/>
        </authorList>
    </citation>
    <scope>NUCLEOTIDE SEQUENCE [LARGE SCALE GENOMIC DNA]</scope>
    <source>
        <strain evidence="8 9">JLT2003</strain>
    </source>
</reference>
<keyword evidence="5 6" id="KW-0472">Membrane</keyword>
<feature type="transmembrane region" description="Helical" evidence="6">
    <location>
        <begin position="127"/>
        <end position="145"/>
    </location>
</feature>
<evidence type="ECO:0000256" key="6">
    <source>
        <dbReference type="SAM" id="Phobius"/>
    </source>
</evidence>
<feature type="domain" description="EamA" evidence="7">
    <location>
        <begin position="10"/>
        <end position="141"/>
    </location>
</feature>
<dbReference type="PANTHER" id="PTHR22911">
    <property type="entry name" value="ACYL-MALONYL CONDENSING ENZYME-RELATED"/>
    <property type="match status" value="1"/>
</dbReference>
<feature type="transmembrane region" description="Helical" evidence="6">
    <location>
        <begin position="97"/>
        <end position="115"/>
    </location>
</feature>
<keyword evidence="4 6" id="KW-1133">Transmembrane helix</keyword>
<dbReference type="SUPFAM" id="SSF103481">
    <property type="entry name" value="Multidrug resistance efflux transporter EmrE"/>
    <property type="match status" value="2"/>
</dbReference>
<accession>K2H6P3</accession>
<evidence type="ECO:0000256" key="4">
    <source>
        <dbReference type="ARBA" id="ARBA00022989"/>
    </source>
</evidence>
<feature type="transmembrane region" description="Helical" evidence="6">
    <location>
        <begin position="182"/>
        <end position="204"/>
    </location>
</feature>
<dbReference type="eggNOG" id="COG0697">
    <property type="taxonomic scope" value="Bacteria"/>
</dbReference>
<dbReference type="GO" id="GO:0016020">
    <property type="term" value="C:membrane"/>
    <property type="evidence" value="ECO:0007669"/>
    <property type="project" value="UniProtKB-SubCell"/>
</dbReference>
<evidence type="ECO:0000256" key="1">
    <source>
        <dbReference type="ARBA" id="ARBA00004141"/>
    </source>
</evidence>
<dbReference type="Pfam" id="PF00892">
    <property type="entry name" value="EamA"/>
    <property type="match status" value="2"/>
</dbReference>
<protein>
    <submittedName>
        <fullName evidence="8">Integral membrane protein, putative</fullName>
    </submittedName>
</protein>
<evidence type="ECO:0000256" key="5">
    <source>
        <dbReference type="ARBA" id="ARBA00023136"/>
    </source>
</evidence>
<proteinExistence type="inferred from homology"/>
<comment type="subcellular location">
    <subcellularLocation>
        <location evidence="1">Membrane</location>
        <topology evidence="1">Multi-pass membrane protein</topology>
    </subcellularLocation>
</comment>
<dbReference type="EMBL" id="AMGO01000062">
    <property type="protein sequence ID" value="EKE43333.1"/>
    <property type="molecule type" value="Genomic_DNA"/>
</dbReference>
<dbReference type="Gene3D" id="1.10.3730.20">
    <property type="match status" value="1"/>
</dbReference>
<evidence type="ECO:0000313" key="9">
    <source>
        <dbReference type="Proteomes" id="UP000006765"/>
    </source>
</evidence>
<dbReference type="OrthoDB" id="7818056at2"/>
<feature type="transmembrane region" description="Helical" evidence="6">
    <location>
        <begin position="38"/>
        <end position="57"/>
    </location>
</feature>
<dbReference type="Proteomes" id="UP000006765">
    <property type="component" value="Unassembled WGS sequence"/>
</dbReference>
<dbReference type="InterPro" id="IPR037185">
    <property type="entry name" value="EmrE-like"/>
</dbReference>
<feature type="domain" description="EamA" evidence="7">
    <location>
        <begin position="152"/>
        <end position="278"/>
    </location>
</feature>
<feature type="transmembrane region" description="Helical" evidence="6">
    <location>
        <begin position="210"/>
        <end position="231"/>
    </location>
</feature>
<dbReference type="PATRIC" id="fig|1231392.3.peg.2539"/>
<keyword evidence="9" id="KW-1185">Reference proteome</keyword>
<evidence type="ECO:0000259" key="7">
    <source>
        <dbReference type="Pfam" id="PF00892"/>
    </source>
</evidence>
<dbReference type="RefSeq" id="WP_007427677.1">
    <property type="nucleotide sequence ID" value="NZ_AMGO01000062.1"/>
</dbReference>
<evidence type="ECO:0000313" key="8">
    <source>
        <dbReference type="EMBL" id="EKE43333.1"/>
    </source>
</evidence>
<dbReference type="InterPro" id="IPR000620">
    <property type="entry name" value="EamA_dom"/>
</dbReference>
<dbReference type="AlphaFoldDB" id="K2H6P3"/>